<evidence type="ECO:0000256" key="1">
    <source>
        <dbReference type="SAM" id="MobiDB-lite"/>
    </source>
</evidence>
<feature type="region of interest" description="Disordered" evidence="1">
    <location>
        <begin position="1"/>
        <end position="36"/>
    </location>
</feature>
<protein>
    <submittedName>
        <fullName evidence="2">Uncharacterized protein</fullName>
    </submittedName>
</protein>
<proteinExistence type="predicted"/>
<dbReference type="AlphaFoldDB" id="A0A2A9NXQ9"/>
<keyword evidence="3" id="KW-1185">Reference proteome</keyword>
<accession>A0A2A9NXQ9</accession>
<dbReference type="OrthoDB" id="3058840at2759"/>
<evidence type="ECO:0000313" key="2">
    <source>
        <dbReference type="EMBL" id="PFH53217.1"/>
    </source>
</evidence>
<sequence>MLKSLLDENHSKNPRQPASRYSGRNGFKEPPSNPEPLLFANSFNSNTAVLRVSDQALHRHRQAMFILTQKDRPIPSLTQMKDELNKSEESANVEIRIKEVKGQHLEDLQRLYAAHAAEYHEEMMDRYRSKDETQYPARGENNTTVIASYDELERLYRDTRDAACYEMYWHDDIARMNYAYQKQLIGLRIRRQELRHKEEEERKRLDAMFPMNQAEWKNKTRDVQLRVARFLTCTASQQEKMMNEFQWAWRQVQPLRKEFNEDAGFRAEVQAIMLANDVKDPRTKR</sequence>
<feature type="compositionally biased region" description="Basic and acidic residues" evidence="1">
    <location>
        <begin position="1"/>
        <end position="11"/>
    </location>
</feature>
<name>A0A2A9NXQ9_9AGAR</name>
<dbReference type="EMBL" id="KZ301974">
    <property type="protein sequence ID" value="PFH53217.1"/>
    <property type="molecule type" value="Genomic_DNA"/>
</dbReference>
<evidence type="ECO:0000313" key="3">
    <source>
        <dbReference type="Proteomes" id="UP000242287"/>
    </source>
</evidence>
<organism evidence="2 3">
    <name type="scientific">Amanita thiersii Skay4041</name>
    <dbReference type="NCBI Taxonomy" id="703135"/>
    <lineage>
        <taxon>Eukaryota</taxon>
        <taxon>Fungi</taxon>
        <taxon>Dikarya</taxon>
        <taxon>Basidiomycota</taxon>
        <taxon>Agaricomycotina</taxon>
        <taxon>Agaricomycetes</taxon>
        <taxon>Agaricomycetidae</taxon>
        <taxon>Agaricales</taxon>
        <taxon>Pluteineae</taxon>
        <taxon>Amanitaceae</taxon>
        <taxon>Amanita</taxon>
    </lineage>
</organism>
<dbReference type="Proteomes" id="UP000242287">
    <property type="component" value="Unassembled WGS sequence"/>
</dbReference>
<reference evidence="2 3" key="1">
    <citation type="submission" date="2014-02" db="EMBL/GenBank/DDBJ databases">
        <title>Transposable element dynamics among asymbiotic and ectomycorrhizal Amanita fungi.</title>
        <authorList>
            <consortium name="DOE Joint Genome Institute"/>
            <person name="Hess J."/>
            <person name="Skrede I."/>
            <person name="Wolfe B."/>
            <person name="LaButti K."/>
            <person name="Ohm R.A."/>
            <person name="Grigoriev I.V."/>
            <person name="Pringle A."/>
        </authorList>
    </citation>
    <scope>NUCLEOTIDE SEQUENCE [LARGE SCALE GENOMIC DNA]</scope>
    <source>
        <strain evidence="2 3">SKay4041</strain>
    </source>
</reference>
<gene>
    <name evidence="2" type="ORF">AMATHDRAFT_1297</name>
</gene>